<name>J7Q217_9VIRU</name>
<evidence type="ECO:0000313" key="2">
    <source>
        <dbReference type="Proteomes" id="UP000003929"/>
    </source>
</evidence>
<dbReference type="RefSeq" id="YP_009666102.1">
    <property type="nucleotide sequence ID" value="NC_043427.1"/>
</dbReference>
<dbReference type="KEGG" id="vg:40526287"/>
<protein>
    <submittedName>
        <fullName evidence="1">Uncharacterized protein</fullName>
    </submittedName>
</protein>
<dbReference type="EMBL" id="HE681887">
    <property type="protein sequence ID" value="CCG27870.1"/>
    <property type="molecule type" value="Genomic_DNA"/>
</dbReference>
<organism evidence="1 2">
    <name type="scientific">Alphaspiravirus yamagawaense</name>
    <dbReference type="NCBI Taxonomy" id="1157339"/>
    <lineage>
        <taxon>Viruses</taxon>
        <taxon>Viruses incertae sedis</taxon>
        <taxon>Spiraviridae</taxon>
        <taxon>Alphaspiravirus</taxon>
    </lineage>
</organism>
<evidence type="ECO:0000313" key="1">
    <source>
        <dbReference type="EMBL" id="CCG27870.1"/>
    </source>
</evidence>
<sequence length="73" mass="8871">MERKEFRDMIRRTLIELGLGEDDADKMTDILLKHPIGKVVRVLRFLQIQYLMSNKKKKFSVSDIEKIIRRYRF</sequence>
<proteinExistence type="predicted"/>
<dbReference type="Proteomes" id="UP000003929">
    <property type="component" value="Segment"/>
</dbReference>
<keyword evidence="2" id="KW-1185">Reference proteome</keyword>
<dbReference type="GeneID" id="40526287"/>
<gene>
    <name evidence="1" type="primary">57-73</name>
</gene>
<reference evidence="1 2" key="1">
    <citation type="journal article" date="2012" name="Proc. Natl. Acad. Sci. U.S.A.">
        <title>Archaeal virus with exceptional virion architecture and the largest single-stranded DNA genome.</title>
        <authorList>
            <person name="Mochizuki T."/>
            <person name="Krupovic M."/>
            <person name="Pehau-Arnaudet G."/>
            <person name="Sako Y."/>
            <person name="Forterre P."/>
            <person name="Prangishvili D."/>
        </authorList>
    </citation>
    <scope>NUCLEOTIDE SEQUENCE [LARGE SCALE GENOMIC DNA]</scope>
</reference>
<accession>J7Q217</accession>